<comment type="subcellular location">
    <subcellularLocation>
        <location evidence="9">Plastid</location>
        <location evidence="9">Chloroplast</location>
    </subcellularLocation>
</comment>
<dbReference type="Gene3D" id="1.10.8.80">
    <property type="entry name" value="Magnesium chelatase subunit I, C-Terminal domain"/>
    <property type="match status" value="1"/>
</dbReference>
<evidence type="ECO:0000259" key="11">
    <source>
        <dbReference type="PROSITE" id="PS50234"/>
    </source>
</evidence>
<feature type="region of interest" description="Disordered" evidence="10">
    <location>
        <begin position="329"/>
        <end position="384"/>
    </location>
</feature>
<feature type="compositionally biased region" description="Acidic residues" evidence="10">
    <location>
        <begin position="354"/>
        <end position="384"/>
    </location>
</feature>
<dbReference type="OrthoDB" id="299997at2759"/>
<dbReference type="InterPro" id="IPR003593">
    <property type="entry name" value="AAA+_ATPase"/>
</dbReference>
<dbReference type="Pfam" id="PF17863">
    <property type="entry name" value="AAA_lid_2"/>
    <property type="match status" value="1"/>
</dbReference>
<dbReference type="PANTHER" id="PTHR43473:SF2">
    <property type="entry name" value="MAGNESIUM-CHELATASE SUBUNIT CHLD, CHLOROPLASTIC"/>
    <property type="match status" value="1"/>
</dbReference>
<keyword evidence="13" id="KW-1185">Reference proteome</keyword>
<evidence type="ECO:0000256" key="6">
    <source>
        <dbReference type="ARBA" id="ARBA00022840"/>
    </source>
</evidence>
<evidence type="ECO:0000256" key="1">
    <source>
        <dbReference type="ARBA" id="ARBA00005173"/>
    </source>
</evidence>
<dbReference type="SMART" id="SM00382">
    <property type="entry name" value="AAA"/>
    <property type="match status" value="1"/>
</dbReference>
<evidence type="ECO:0000256" key="10">
    <source>
        <dbReference type="SAM" id="MobiDB-lite"/>
    </source>
</evidence>
<evidence type="ECO:0000256" key="5">
    <source>
        <dbReference type="ARBA" id="ARBA00022741"/>
    </source>
</evidence>
<evidence type="ECO:0000256" key="9">
    <source>
        <dbReference type="RuleBase" id="RU362087"/>
    </source>
</evidence>
<keyword evidence="4 9" id="KW-0436">Ligase</keyword>
<feature type="domain" description="VWFA" evidence="11">
    <location>
        <begin position="491"/>
        <end position="688"/>
    </location>
</feature>
<dbReference type="GO" id="GO:0009507">
    <property type="term" value="C:chloroplast"/>
    <property type="evidence" value="ECO:0007669"/>
    <property type="project" value="UniProtKB-SubCell"/>
</dbReference>
<dbReference type="GO" id="GO:0016851">
    <property type="term" value="F:magnesium chelatase activity"/>
    <property type="evidence" value="ECO:0007669"/>
    <property type="project" value="UniProtKB-UniRule"/>
</dbReference>
<dbReference type="Gene3D" id="3.40.50.300">
    <property type="entry name" value="P-loop containing nucleotide triphosphate hydrolases"/>
    <property type="match status" value="1"/>
</dbReference>
<dbReference type="Pfam" id="PF13519">
    <property type="entry name" value="VWA_2"/>
    <property type="match status" value="1"/>
</dbReference>
<dbReference type="CDD" id="cd00009">
    <property type="entry name" value="AAA"/>
    <property type="match status" value="1"/>
</dbReference>
<organism evidence="13">
    <name type="scientific">Micromonas pusilla (strain CCMP1545)</name>
    <name type="common">Picoplanktonic green alga</name>
    <dbReference type="NCBI Taxonomy" id="564608"/>
    <lineage>
        <taxon>Eukaryota</taxon>
        <taxon>Viridiplantae</taxon>
        <taxon>Chlorophyta</taxon>
        <taxon>Mamiellophyceae</taxon>
        <taxon>Mamiellales</taxon>
        <taxon>Mamiellaceae</taxon>
        <taxon>Micromonas</taxon>
    </lineage>
</organism>
<dbReference type="InterPro" id="IPR011776">
    <property type="entry name" value="Mg_chelatase_ATPase-dsu"/>
</dbReference>
<dbReference type="OMA" id="YYHLPKA"/>
<dbReference type="NCBIfam" id="TIGR02031">
    <property type="entry name" value="BchD-ChlD"/>
    <property type="match status" value="1"/>
</dbReference>
<reference evidence="12 13" key="1">
    <citation type="journal article" date="2009" name="Science">
        <title>Green evolution and dynamic adaptations revealed by genomes of the marine picoeukaryotes Micromonas.</title>
        <authorList>
            <person name="Worden A.Z."/>
            <person name="Lee J.H."/>
            <person name="Mock T."/>
            <person name="Rouze P."/>
            <person name="Simmons M.P."/>
            <person name="Aerts A.L."/>
            <person name="Allen A.E."/>
            <person name="Cuvelier M.L."/>
            <person name="Derelle E."/>
            <person name="Everett M.V."/>
            <person name="Foulon E."/>
            <person name="Grimwood J."/>
            <person name="Gundlach H."/>
            <person name="Henrissat B."/>
            <person name="Napoli C."/>
            <person name="McDonald S.M."/>
            <person name="Parker M.S."/>
            <person name="Rombauts S."/>
            <person name="Salamov A."/>
            <person name="Von Dassow P."/>
            <person name="Badger J.H."/>
            <person name="Coutinho P.M."/>
            <person name="Demir E."/>
            <person name="Dubchak I."/>
            <person name="Gentemann C."/>
            <person name="Eikrem W."/>
            <person name="Gready J.E."/>
            <person name="John U."/>
            <person name="Lanier W."/>
            <person name="Lindquist E.A."/>
            <person name="Lucas S."/>
            <person name="Mayer K.F."/>
            <person name="Moreau H."/>
            <person name="Not F."/>
            <person name="Otillar R."/>
            <person name="Panaud O."/>
            <person name="Pangilinan J."/>
            <person name="Paulsen I."/>
            <person name="Piegu B."/>
            <person name="Poliakov A."/>
            <person name="Robbens S."/>
            <person name="Schmutz J."/>
            <person name="Toulza E."/>
            <person name="Wyss T."/>
            <person name="Zelensky A."/>
            <person name="Zhou K."/>
            <person name="Armbrust E.V."/>
            <person name="Bhattacharya D."/>
            <person name="Goodenough U.W."/>
            <person name="Van de Peer Y."/>
            <person name="Grigoriev I.V."/>
        </authorList>
    </citation>
    <scope>NUCLEOTIDE SEQUENCE [LARGE SCALE GENOMIC DNA]</scope>
    <source>
        <strain evidence="12 13">CCMP1545</strain>
    </source>
</reference>
<comment type="similarity">
    <text evidence="2 9">Belongs to the Mg-chelatase subunits D/I family.</text>
</comment>
<evidence type="ECO:0000313" key="13">
    <source>
        <dbReference type="Proteomes" id="UP000001876"/>
    </source>
</evidence>
<dbReference type="GO" id="GO:0005524">
    <property type="term" value="F:ATP binding"/>
    <property type="evidence" value="ECO:0007669"/>
    <property type="project" value="UniProtKB-UniRule"/>
</dbReference>
<comment type="subunit">
    <text evidence="9">The magnesium chelatase complex is a heterotrimer consisting of subunits CHLI, CHLD, AND CHLH.</text>
</comment>
<dbReference type="UniPathway" id="UPA00668"/>
<dbReference type="AlphaFoldDB" id="C1MUK3"/>
<dbReference type="InterPro" id="IPR002035">
    <property type="entry name" value="VWF_A"/>
</dbReference>
<evidence type="ECO:0000256" key="8">
    <source>
        <dbReference type="ARBA" id="ARBA00048693"/>
    </source>
</evidence>
<dbReference type="KEGG" id="mpp:MICPUCDRAFT_18092"/>
<dbReference type="PROSITE" id="PS50234">
    <property type="entry name" value="VWFA"/>
    <property type="match status" value="1"/>
</dbReference>
<gene>
    <name evidence="12" type="primary">CHLD1</name>
    <name evidence="12" type="ORF">MICPUCDRAFT_18092</name>
</gene>
<evidence type="ECO:0000256" key="7">
    <source>
        <dbReference type="ARBA" id="ARBA00023171"/>
    </source>
</evidence>
<accession>C1MUK3</accession>
<dbReference type="EMBL" id="GG663740">
    <property type="protein sequence ID" value="EEH56642.1"/>
    <property type="molecule type" value="Genomic_DNA"/>
</dbReference>
<feature type="compositionally biased region" description="Pro residues" evidence="10">
    <location>
        <begin position="344"/>
        <end position="353"/>
    </location>
</feature>
<dbReference type="InterPro" id="IPR041628">
    <property type="entry name" value="ChlI/MoxR_AAA_lid"/>
</dbReference>
<name>C1MUK3_MICPC</name>
<dbReference type="InterPro" id="IPR027417">
    <property type="entry name" value="P-loop_NTPase"/>
</dbReference>
<keyword evidence="3 9" id="KW-0602">Photosynthesis</keyword>
<sequence>MGTVEKSNFRQTFPLAAVIGQENIKSALLLGAIDPALGGIAISGRRGTAKSVMARGLHALLPPIETVDGTICNSSPEEPGTWEDGLIDRVTRKENGDVKTTIREAPFVQVPLGVTEDRLVGTVDIEASMKEGKTVFQPGLLAEAHRGILYVDEINLLDESVSNLLLSVLAEGYNVVEREGITLRHPCRPLLIATFNPEEGALREHLLDRIAVTLSADQVLNFEDRVSAVDQAMNFQNAAEKAVEDCQEATEGARTQIILAREWLKECKISDEQIEYLVNEATRGVCMGHRAELFAVKAAKALAALDGREKVNAEDLKQAVRLVIIPRAKMDMDVPPPEDDEEQQPPPPPPPPEDNMEQDEDDEEQENEEEEEKEEEEDEVPDLPEEFMFDAEGGIQDKDVIQFAQSVNRRGGRSGRSKNIIFSNDRGRYIKPVMPKGNVMRLAVDATLRTAAPYQAARRARAVAKGEAPKKVYVEKGDMRAKKLARKSGALIIFLVDASGSMALNRMNAAKGAALSLLNDAYQSRDMVSIIPFRGDEAEVLLPPSRSIAMARNRLDTMPCGGGSPLAHGLSLAARVGINQMSSGDVGRVMVVCLTDGRANISLKKSTGDPEYIGPEAIKPSNEELEEEVNDMAAKIYGAGMSLLVIDTENKFVSSGMAEKLAQKACGKYYYLPNGTDQEIAAATASALQAAQKD</sequence>
<dbReference type="Proteomes" id="UP000001876">
    <property type="component" value="Unassembled WGS sequence"/>
</dbReference>
<evidence type="ECO:0000256" key="2">
    <source>
        <dbReference type="ARBA" id="ARBA00005799"/>
    </source>
</evidence>
<keyword evidence="9" id="KW-0934">Plastid</keyword>
<dbReference type="STRING" id="564608.C1MUK3"/>
<dbReference type="GeneID" id="9684950"/>
<comment type="function">
    <text evidence="9">Involved in chlorophyll biosynthesis. Catalyzes the insertion of magnesium ion into protoporphyrin IX to yield Mg-protoporphyrin IX.</text>
</comment>
<comment type="pathway">
    <text evidence="1 9">Porphyrin-containing compound metabolism; chlorophyll biosynthesis.</text>
</comment>
<comment type="catalytic activity">
    <reaction evidence="8 9">
        <text>protoporphyrin IX + Mg(2+) + ATP + H2O = Mg-protoporphyrin IX + ADP + phosphate + 3 H(+)</text>
        <dbReference type="Rhea" id="RHEA:13961"/>
        <dbReference type="ChEBI" id="CHEBI:15377"/>
        <dbReference type="ChEBI" id="CHEBI:15378"/>
        <dbReference type="ChEBI" id="CHEBI:18420"/>
        <dbReference type="ChEBI" id="CHEBI:30616"/>
        <dbReference type="ChEBI" id="CHEBI:43474"/>
        <dbReference type="ChEBI" id="CHEBI:57306"/>
        <dbReference type="ChEBI" id="CHEBI:60492"/>
        <dbReference type="ChEBI" id="CHEBI:456216"/>
        <dbReference type="EC" id="6.6.1.1"/>
    </reaction>
</comment>
<dbReference type="SMART" id="SM00327">
    <property type="entry name" value="VWA"/>
    <property type="match status" value="1"/>
</dbReference>
<dbReference type="CDD" id="cd01451">
    <property type="entry name" value="vWA_Magnesium_chelatase"/>
    <property type="match status" value="1"/>
</dbReference>
<keyword evidence="9" id="KW-0150">Chloroplast</keyword>
<dbReference type="SUPFAM" id="SSF53300">
    <property type="entry name" value="vWA-like"/>
    <property type="match status" value="1"/>
</dbReference>
<comment type="activity regulation">
    <text evidence="9">Redox regulation; active in reducing conditions, inactive in oxidizing conditions.</text>
</comment>
<dbReference type="Pfam" id="PF01078">
    <property type="entry name" value="Mg_chelatase"/>
    <property type="match status" value="1"/>
</dbReference>
<evidence type="ECO:0000256" key="3">
    <source>
        <dbReference type="ARBA" id="ARBA00022531"/>
    </source>
</evidence>
<dbReference type="InterPro" id="IPR000523">
    <property type="entry name" value="Mg_chelatse_chII-like_cat_dom"/>
</dbReference>
<dbReference type="PANTHER" id="PTHR43473">
    <property type="entry name" value="MAGNESIUM-CHELATASE SUBUNIT CHLD, CHLOROPLASTIC"/>
    <property type="match status" value="1"/>
</dbReference>
<dbReference type="SUPFAM" id="SSF52540">
    <property type="entry name" value="P-loop containing nucleoside triphosphate hydrolases"/>
    <property type="match status" value="1"/>
</dbReference>
<dbReference type="GO" id="GO:0015995">
    <property type="term" value="P:chlorophyll biosynthetic process"/>
    <property type="evidence" value="ECO:0007669"/>
    <property type="project" value="UniProtKB-UniPathway"/>
</dbReference>
<dbReference type="EC" id="6.6.1.1" evidence="9"/>
<keyword evidence="6 9" id="KW-0067">ATP-binding</keyword>
<evidence type="ECO:0000256" key="4">
    <source>
        <dbReference type="ARBA" id="ARBA00022598"/>
    </source>
</evidence>
<dbReference type="InterPro" id="IPR041702">
    <property type="entry name" value="BchD/ChlD_VWA"/>
</dbReference>
<dbReference type="eggNOG" id="ENOG502QU3C">
    <property type="taxonomic scope" value="Eukaryota"/>
</dbReference>
<proteinExistence type="inferred from homology"/>
<dbReference type="InterPro" id="IPR036465">
    <property type="entry name" value="vWFA_dom_sf"/>
</dbReference>
<keyword evidence="5 9" id="KW-0547">Nucleotide-binding</keyword>
<evidence type="ECO:0000313" key="12">
    <source>
        <dbReference type="EMBL" id="EEH56642.1"/>
    </source>
</evidence>
<dbReference type="GO" id="GO:0015979">
    <property type="term" value="P:photosynthesis"/>
    <property type="evidence" value="ECO:0007669"/>
    <property type="project" value="UniProtKB-UniRule"/>
</dbReference>
<protein>
    <recommendedName>
        <fullName evidence="9">Mg-protoporphyrin IX chelatase</fullName>
        <ecNumber evidence="9">6.6.1.1</ecNumber>
    </recommendedName>
</protein>
<keyword evidence="7 9" id="KW-0149">Chlorophyll biosynthesis</keyword>
<dbReference type="Gene3D" id="3.40.50.410">
    <property type="entry name" value="von Willebrand factor, type A domain"/>
    <property type="match status" value="1"/>
</dbReference>
<dbReference type="RefSeq" id="XP_003059510.1">
    <property type="nucleotide sequence ID" value="XM_003059464.1"/>
</dbReference>